<organism evidence="2 3">
    <name type="scientific">Kosmotoga pacifica</name>
    <dbReference type="NCBI Taxonomy" id="1330330"/>
    <lineage>
        <taxon>Bacteria</taxon>
        <taxon>Thermotogati</taxon>
        <taxon>Thermotogota</taxon>
        <taxon>Thermotogae</taxon>
        <taxon>Kosmotogales</taxon>
        <taxon>Kosmotogaceae</taxon>
        <taxon>Kosmotoga</taxon>
    </lineage>
</organism>
<keyword evidence="3" id="KW-1185">Reference proteome</keyword>
<name>A0A0G2ZAI9_9BACT</name>
<sequence>MKRILLVFLLLLTIEVIFADEMNTFGFDITDYPSIKAVVRRSGARISMLEVNGLKRNFEVSPINLGTKVVISFLVQEGTDISKVISVDALKAFSDAFSIRPLFNLWSFGEEIKLEVPECNLDFFERNLSQKTSVNTPGLQRLTDAIGFVGASLKEKGDVRFLIVLSDGRDYGSKLDYWETAGILIESGVIPLFLGNWVDNTAPIKILQNIKYGGFYTVQQQDLAEMVDELLTEISTASLMKFQGLGDFKESDIAIEFDSGEKEAFQITVPPWNVRWFLSRSPINDGGVEISFDVAGELVSRQTLLNLKKIGPKKELVFSQNIEYSPGKVFFDSDRLDAGSWLYVVSSHNNYRLVSGITIFSQPPAPKLSMDIPPLTNKRNYYLDFEYQGGILLDSITVGNRTIKMNSPHLKIPIELKKGYNKIDIQYNDIFGRTFHPAPYSIFLDDSPPLLSLADVPQYTSSEEITLKGRVSDNVGLQSLKFGDDIFYLDGKEDYNFSLPATLSSGENVLKIRAEDLAGNVTLNELVITGDFTPPEIHQIHYQQITRNDEVLLYVDMEDNTGIASLKIDGKGYDPSTNVFPAYLKKEGRNEIRVEVVDVAGNLTTKTIDIIRDISPPEIILPDKLIVKAKKVDSSFEVRDDNGVAEVTLNGKLLTESEGKYVFSITLEPGAVKIVKVEAVDRAGNVAEKEIEVIYDIKPAEVQVRPGLSITRKVLFRDDFGLRRLYINGQILEFSGEKEALVDVPLPISQRKILVKVEDIGGNVYETLISAYPWYLSPILLLLLLCIFFFWLGVRVGVRYIVARHQKQHRVKL</sequence>
<dbReference type="PATRIC" id="fig|1330330.3.peg.793"/>
<accession>A0A0G2ZAI9</accession>
<keyword evidence="1" id="KW-0812">Transmembrane</keyword>
<dbReference type="InterPro" id="IPR013783">
    <property type="entry name" value="Ig-like_fold"/>
</dbReference>
<dbReference type="Gene3D" id="2.60.40.10">
    <property type="entry name" value="Immunoglobulins"/>
    <property type="match status" value="2"/>
</dbReference>
<gene>
    <name evidence="2" type="ORF">IX53_03955</name>
</gene>
<dbReference type="OrthoDB" id="39039at2"/>
<dbReference type="EMBL" id="CP011232">
    <property type="protein sequence ID" value="AKI97111.1"/>
    <property type="molecule type" value="Genomic_DNA"/>
</dbReference>
<evidence type="ECO:0000256" key="1">
    <source>
        <dbReference type="SAM" id="Phobius"/>
    </source>
</evidence>
<keyword evidence="1" id="KW-0472">Membrane</keyword>
<dbReference type="AlphaFoldDB" id="A0A0G2ZAI9"/>
<reference evidence="2 3" key="1">
    <citation type="submission" date="2015-04" db="EMBL/GenBank/DDBJ databases">
        <title>Complete Genome Sequence of Kosmotoga pacifica SLHLJ1.</title>
        <authorList>
            <person name="Jiang L.J."/>
            <person name="Shao Z.Z."/>
            <person name="Jebbar M."/>
        </authorList>
    </citation>
    <scope>NUCLEOTIDE SEQUENCE [LARGE SCALE GENOMIC DNA]</scope>
    <source>
        <strain evidence="2 3">SLHLJ1</strain>
    </source>
</reference>
<keyword evidence="1" id="KW-1133">Transmembrane helix</keyword>
<evidence type="ECO:0008006" key="4">
    <source>
        <dbReference type="Google" id="ProtNLM"/>
    </source>
</evidence>
<dbReference type="SUPFAM" id="SSF53300">
    <property type="entry name" value="vWA-like"/>
    <property type="match status" value="1"/>
</dbReference>
<evidence type="ECO:0000313" key="3">
    <source>
        <dbReference type="Proteomes" id="UP000035159"/>
    </source>
</evidence>
<dbReference type="STRING" id="1330330.IX53_03955"/>
<dbReference type="RefSeq" id="WP_047754245.1">
    <property type="nucleotide sequence ID" value="NZ_CAJUHA010000013.1"/>
</dbReference>
<protein>
    <recommendedName>
        <fullName evidence="4">VWFA domain-containing protein</fullName>
    </recommendedName>
</protein>
<dbReference type="Proteomes" id="UP000035159">
    <property type="component" value="Chromosome"/>
</dbReference>
<dbReference type="KEGG" id="kpf:IX53_03955"/>
<proteinExistence type="predicted"/>
<feature type="transmembrane region" description="Helical" evidence="1">
    <location>
        <begin position="772"/>
        <end position="794"/>
    </location>
</feature>
<dbReference type="InterPro" id="IPR036465">
    <property type="entry name" value="vWFA_dom_sf"/>
</dbReference>
<evidence type="ECO:0000313" key="2">
    <source>
        <dbReference type="EMBL" id="AKI97111.1"/>
    </source>
</evidence>